<dbReference type="OrthoDB" id="3782309at2759"/>
<protein>
    <submittedName>
        <fullName evidence="1">Uncharacterized protein</fullName>
    </submittedName>
</protein>
<name>A0A6A6ZP20_9PLEO</name>
<gene>
    <name evidence="1" type="ORF">CC86DRAFT_301563</name>
</gene>
<reference evidence="1" key="1">
    <citation type="journal article" date="2020" name="Stud. Mycol.">
        <title>101 Dothideomycetes genomes: a test case for predicting lifestyles and emergence of pathogens.</title>
        <authorList>
            <person name="Haridas S."/>
            <person name="Albert R."/>
            <person name="Binder M."/>
            <person name="Bloem J."/>
            <person name="Labutti K."/>
            <person name="Salamov A."/>
            <person name="Andreopoulos B."/>
            <person name="Baker S."/>
            <person name="Barry K."/>
            <person name="Bills G."/>
            <person name="Bluhm B."/>
            <person name="Cannon C."/>
            <person name="Castanera R."/>
            <person name="Culley D."/>
            <person name="Daum C."/>
            <person name="Ezra D."/>
            <person name="Gonzalez J."/>
            <person name="Henrissat B."/>
            <person name="Kuo A."/>
            <person name="Liang C."/>
            <person name="Lipzen A."/>
            <person name="Lutzoni F."/>
            <person name="Magnuson J."/>
            <person name="Mondo S."/>
            <person name="Nolan M."/>
            <person name="Ohm R."/>
            <person name="Pangilinan J."/>
            <person name="Park H.-J."/>
            <person name="Ramirez L."/>
            <person name="Alfaro M."/>
            <person name="Sun H."/>
            <person name="Tritt A."/>
            <person name="Yoshinaga Y."/>
            <person name="Zwiers L.-H."/>
            <person name="Turgeon B."/>
            <person name="Goodwin S."/>
            <person name="Spatafora J."/>
            <person name="Crous P."/>
            <person name="Grigoriev I."/>
        </authorList>
    </citation>
    <scope>NUCLEOTIDE SEQUENCE</scope>
    <source>
        <strain evidence="1">CBS 113818</strain>
    </source>
</reference>
<sequence>LETVKAAAERGRAKLVKYYSRTGDAQGYLFNYATILDLSQKLTAYEHMYREQFLEYLKRYNSSVS</sequence>
<keyword evidence="2" id="KW-1185">Reference proteome</keyword>
<feature type="non-terminal residue" evidence="1">
    <location>
        <position position="1"/>
    </location>
</feature>
<dbReference type="EMBL" id="MU006235">
    <property type="protein sequence ID" value="KAF2821995.1"/>
    <property type="molecule type" value="Genomic_DNA"/>
</dbReference>
<dbReference type="Proteomes" id="UP000799424">
    <property type="component" value="Unassembled WGS sequence"/>
</dbReference>
<organism evidence="1 2">
    <name type="scientific">Ophiobolus disseminans</name>
    <dbReference type="NCBI Taxonomy" id="1469910"/>
    <lineage>
        <taxon>Eukaryota</taxon>
        <taxon>Fungi</taxon>
        <taxon>Dikarya</taxon>
        <taxon>Ascomycota</taxon>
        <taxon>Pezizomycotina</taxon>
        <taxon>Dothideomycetes</taxon>
        <taxon>Pleosporomycetidae</taxon>
        <taxon>Pleosporales</taxon>
        <taxon>Pleosporineae</taxon>
        <taxon>Phaeosphaeriaceae</taxon>
        <taxon>Ophiobolus</taxon>
    </lineage>
</organism>
<evidence type="ECO:0000313" key="1">
    <source>
        <dbReference type="EMBL" id="KAF2821995.1"/>
    </source>
</evidence>
<accession>A0A6A6ZP20</accession>
<dbReference type="AlphaFoldDB" id="A0A6A6ZP20"/>
<evidence type="ECO:0000313" key="2">
    <source>
        <dbReference type="Proteomes" id="UP000799424"/>
    </source>
</evidence>
<proteinExistence type="predicted"/>